<feature type="domain" description="DUF2007" evidence="1">
    <location>
        <begin position="1"/>
        <end position="65"/>
    </location>
</feature>
<reference evidence="2 3" key="1">
    <citation type="submission" date="2014-06" db="EMBL/GenBank/DDBJ databases">
        <title>Whole Genome Sequences of Three Symbiotic Endozoicomonas Bacteria.</title>
        <authorList>
            <person name="Neave M.J."/>
            <person name="Apprill A."/>
            <person name="Voolstra C.R."/>
        </authorList>
    </citation>
    <scope>NUCLEOTIDE SEQUENCE [LARGE SCALE GENOMIC DNA]</scope>
    <source>
        <strain evidence="2 3">DSM 22380</strain>
    </source>
</reference>
<dbReference type="Proteomes" id="UP000027997">
    <property type="component" value="Unassembled WGS sequence"/>
</dbReference>
<gene>
    <name evidence="2" type="ORF">GV64_12070</name>
</gene>
<sequence length="76" mass="8214">MIKVYSPANLVEAQCLKDLLMSRHIFCHLSGVDLIGAMGELPAIGLLGLYVDDDDAGLAKELIEDYLNAEPVPGEE</sequence>
<dbReference type="EMBL" id="JOJP01000001">
    <property type="protein sequence ID" value="KEI71381.1"/>
    <property type="molecule type" value="Genomic_DNA"/>
</dbReference>
<organism evidence="2 3">
    <name type="scientific">Endozoicomonas elysicola</name>
    <dbReference type="NCBI Taxonomy" id="305900"/>
    <lineage>
        <taxon>Bacteria</taxon>
        <taxon>Pseudomonadati</taxon>
        <taxon>Pseudomonadota</taxon>
        <taxon>Gammaproteobacteria</taxon>
        <taxon>Oceanospirillales</taxon>
        <taxon>Endozoicomonadaceae</taxon>
        <taxon>Endozoicomonas</taxon>
    </lineage>
</organism>
<accession>A0A081KB55</accession>
<evidence type="ECO:0000313" key="3">
    <source>
        <dbReference type="Proteomes" id="UP000027997"/>
    </source>
</evidence>
<dbReference type="STRING" id="305900.GV64_12070"/>
<dbReference type="Pfam" id="PF09413">
    <property type="entry name" value="DUF2007"/>
    <property type="match status" value="1"/>
</dbReference>
<dbReference type="InterPro" id="IPR018551">
    <property type="entry name" value="DUF2007"/>
</dbReference>
<name>A0A081KB55_9GAMM</name>
<evidence type="ECO:0000313" key="2">
    <source>
        <dbReference type="EMBL" id="KEI71381.1"/>
    </source>
</evidence>
<protein>
    <recommendedName>
        <fullName evidence="1">DUF2007 domain-containing protein</fullName>
    </recommendedName>
</protein>
<proteinExistence type="predicted"/>
<comment type="caution">
    <text evidence="2">The sequence shown here is derived from an EMBL/GenBank/DDBJ whole genome shotgun (WGS) entry which is preliminary data.</text>
</comment>
<dbReference type="RefSeq" id="WP_020582972.1">
    <property type="nucleotide sequence ID" value="NZ_JOJP01000001.1"/>
</dbReference>
<evidence type="ECO:0000259" key="1">
    <source>
        <dbReference type="Pfam" id="PF09413"/>
    </source>
</evidence>
<keyword evidence="3" id="KW-1185">Reference proteome</keyword>
<dbReference type="eggNOG" id="ENOG5033DJM">
    <property type="taxonomic scope" value="Bacteria"/>
</dbReference>
<dbReference type="AlphaFoldDB" id="A0A081KB55"/>